<reference evidence="2" key="1">
    <citation type="submission" date="2019-05" db="EMBL/GenBank/DDBJ databases">
        <title>Annotation for the trematode Fasciolopsis buski.</title>
        <authorList>
            <person name="Choi Y.-J."/>
        </authorList>
    </citation>
    <scope>NUCLEOTIDE SEQUENCE</scope>
    <source>
        <strain evidence="2">HT</strain>
        <tissue evidence="2">Whole worm</tissue>
    </source>
</reference>
<feature type="region of interest" description="Disordered" evidence="1">
    <location>
        <begin position="1404"/>
        <end position="1560"/>
    </location>
</feature>
<proteinExistence type="predicted"/>
<evidence type="ECO:0000313" key="3">
    <source>
        <dbReference type="Proteomes" id="UP000728185"/>
    </source>
</evidence>
<feature type="compositionally biased region" description="Low complexity" evidence="1">
    <location>
        <begin position="1626"/>
        <end position="1650"/>
    </location>
</feature>
<feature type="compositionally biased region" description="Polar residues" evidence="1">
    <location>
        <begin position="1853"/>
        <end position="1870"/>
    </location>
</feature>
<name>A0A8E0VMC9_9TREM</name>
<feature type="compositionally biased region" description="Pro residues" evidence="1">
    <location>
        <begin position="835"/>
        <end position="851"/>
    </location>
</feature>
<feature type="region of interest" description="Disordered" evidence="1">
    <location>
        <begin position="1592"/>
        <end position="1681"/>
    </location>
</feature>
<evidence type="ECO:0000256" key="1">
    <source>
        <dbReference type="SAM" id="MobiDB-lite"/>
    </source>
</evidence>
<feature type="compositionally biased region" description="Low complexity" evidence="1">
    <location>
        <begin position="1188"/>
        <end position="1199"/>
    </location>
</feature>
<accession>A0A8E0VMC9</accession>
<feature type="compositionally biased region" description="Low complexity" evidence="1">
    <location>
        <begin position="1595"/>
        <end position="1609"/>
    </location>
</feature>
<dbReference type="Proteomes" id="UP000728185">
    <property type="component" value="Unassembled WGS sequence"/>
</dbReference>
<feature type="compositionally biased region" description="Polar residues" evidence="1">
    <location>
        <begin position="426"/>
        <end position="448"/>
    </location>
</feature>
<feature type="compositionally biased region" description="Polar residues" evidence="1">
    <location>
        <begin position="1971"/>
        <end position="1990"/>
    </location>
</feature>
<feature type="compositionally biased region" description="Polar residues" evidence="1">
    <location>
        <begin position="497"/>
        <end position="507"/>
    </location>
</feature>
<feature type="compositionally biased region" description="Low complexity" evidence="1">
    <location>
        <begin position="818"/>
        <end position="834"/>
    </location>
</feature>
<feature type="compositionally biased region" description="Polar residues" evidence="1">
    <location>
        <begin position="401"/>
        <end position="414"/>
    </location>
</feature>
<dbReference type="OrthoDB" id="7668649at2759"/>
<feature type="compositionally biased region" description="Low complexity" evidence="1">
    <location>
        <begin position="1404"/>
        <end position="1427"/>
    </location>
</feature>
<feature type="region of interest" description="Disordered" evidence="1">
    <location>
        <begin position="1140"/>
        <end position="1209"/>
    </location>
</feature>
<feature type="region of interest" description="Disordered" evidence="1">
    <location>
        <begin position="1345"/>
        <end position="1388"/>
    </location>
</feature>
<sequence>MMTGLKLEDPTVDVADIEKYRLAFLMQFFVQHKPRFRFPRLRLQDLYQRVIKDPEPTAFCDLVARILRFLSHGDPEISIDHVDQALDRFTVDKRTSYRIQMQRHRNGKPVHQLSAEARAALLDNLIESVYDEQPDFNFTATGFNTSTGLPNGVRSSNGCPGDGLGPTDSDGGNLFNVSGGGVGSGSGCLGLGDGAVSVGDFNEQEDVNVLIKAGQDAQGCSYYYMDDLRLYRERPQSGISSQWDVAVGPTATQWQAFISSLSRNEKEYDLYYFLQHELFELVKESLDVYELHAVNGELDTAYLRAKETNELAELRRVKGLSATKSDGPNADEVKFPLTTVTNLGSNGPKSASPAFSGGHGACGIGSASSSTSGAPLTPSSARTPTSAPPATTLLPNGYMAPSTTGSSAQASMESVESHGLGKTEANVFTTRASGSTMPNPQPAWSSDPRTPGKPRLHGQPSGDTLSIVPGPVTKQEDGIKGSRSPATALDSGVAATPTISDPRSGANSVQAIGNLSAAKSSPTSVVDPSSIVAASGTDPGVSAESSCLEPSGHIERELVGTVNAEPHDKSSPMVAESMVSWAQSNSRSSVGRSPVAAPQPQRPGVQTTDLPANKGVNGHAGDQNQFGHCAPTSLSMVDNIDPSASVVRGLGSVHVTPTTTTGVMTTINGPLATNATPSKSSPYDFDPATRSKELPCDSVTLRPNLAAVRPQGPNELSQTAPPPQPSALPPGDAFVPNNIDCAFGHKGAINKAHINPATALVPPMVGLPDGGTTLTQEQWENRKSKIAQLEKIHSTLSKSKSASTPGAVAAAAAAGAVFQQQQQQQQHRLQSGATGPPPMPPSSILQPPGPIIPHALGANAPTGFGSPPYVGPQRPGGMDAYGGPRPVMMPGAPPNDMAQREWDRLCMDYQREKGEPPGPRFHPSCRQPVMYDPSGCPIMSTDSPTPPHGTNLPPGAMVMPNQMMMDHPGCGPNPRHFGPPIDGPGVGPPVVMVPPNNTNLTSVSSPYPPSVSGALTTVPQHFRSVPAVMSGGYPGPDPQVPLGVLSSGHKRPYHGPVVSSDPWIQSSAPHSIMSQVPMNDSALFSGSAQPATSVPGARMGPLPGVCGSGIGSPIGSGIPVSLSMPITSSATCGAAANVSAPATSGRTTSGVGKAGGKKRKTAAANRAAASAMSSATVPPAGPMTTQTPSGFGKPSGPGSMIPGSVTPTKPAYPMTPGSYISDAPGMTGPMHPHRPTYMSQSSTGIPAGHPHSQQQSPGPLSHYSGPGPDPYFTHYPDMIGAPSLPGRSMGTVPSVGPEGRRALTPKGADIFTMGPGGTSVSNGPGSAPLGSMPVGRMPPGCQPGFGPGNNSGCPNSSMMHSYLQSPDGSVPSSADNSVGMRSNQGGSYTQHLTSASLASLARLSQMSGPEGPPYAGGSSSSVSIGSNPGAGGGPLSSSSTGNGMAYSNRANPMMSYPHHLSHHHHQQQQDGPNGGPLPTPHQMPPPQLLRSHSVASSLKSHPGHDSDQSVIINPSAIPPQSNPTMHPKFTTPSYHSQQSLPAGMLSTQPTTPTQQPPSIQVNNTFFNAQLNVQQMNYQHVSAPGSTGQMQIHFVQQQQQQQPQQSTPQSHDPTGSTHRSTRAPDPSSRMSSSTSSGIAGTNVTTTISSVSNGGGQDYYHSASETGMPHRLPPNYPNEVSMKPDQLTTGMAPCASLPTSNSATVGGGPPVSGYGNTSIQITPKTPHTIQYLPTVIPNAPTDMQQQHNVQYTSSARPAPSRMTSTGAGSGVNTSSANSSNSSTTNTCTGASGNTNGPPYNTGSTESEFDSVTIRQSSMSQNASSFHPGHMYPGPHHPSGGPPTAQTMGTLPLANYHQTSSAGQMKMTSSQLHPSGRAPVTSSWGSADPQFDLHNPMGPMTSGPFAPGMDSTHSLPTGMAGRSGVSNGPNHASMKNMGPLVYPPNSLGFPLDSLDPGEHMSAPFMTDPMGLTRPGNSAQCPRSQPSGRHTQYEQQPSSQQPPQQQPQQQQQQQQPPQHQQQYSHTQTTQQQQQQHQMFMSSSNYVTDGPNGSSCSGGQMQFVMSASSSVMSSASSGSTMQNCSNSMMSSENVGMSQGNPESKPSNYDHSKRTLMMPSSIDEMKSNQMNMYSNCPPGTQPLPHMIQSQMGPGRGNNRPLPNTGMATNSSGAIDPHFGGPYHQQGQFPSSNFSQVPPLGPMYGDKGSRELMGNSQSSTMLDVPSATATGLSQVAYQSPVMQ</sequence>
<feature type="compositionally biased region" description="Polar residues" evidence="1">
    <location>
        <begin position="2034"/>
        <end position="2055"/>
    </location>
</feature>
<evidence type="ECO:0000313" key="2">
    <source>
        <dbReference type="EMBL" id="KAA0196182.1"/>
    </source>
</evidence>
<feature type="region of interest" description="Disordered" evidence="1">
    <location>
        <begin position="1949"/>
        <end position="2055"/>
    </location>
</feature>
<feature type="compositionally biased region" description="Low complexity" evidence="1">
    <location>
        <begin position="1991"/>
        <end position="2033"/>
    </location>
</feature>
<feature type="compositionally biased region" description="Polar residues" evidence="1">
    <location>
        <begin position="1350"/>
        <end position="1388"/>
    </location>
</feature>
<comment type="caution">
    <text evidence="2">The sequence shown here is derived from an EMBL/GenBank/DDBJ whole genome shotgun (WGS) entry which is preliminary data.</text>
</comment>
<dbReference type="EMBL" id="LUCM01003211">
    <property type="protein sequence ID" value="KAA0196182.1"/>
    <property type="molecule type" value="Genomic_DNA"/>
</dbReference>
<feature type="region of interest" description="Disordered" evidence="1">
    <location>
        <begin position="818"/>
        <end position="870"/>
    </location>
</feature>
<feature type="compositionally biased region" description="Polar residues" evidence="1">
    <location>
        <begin position="1522"/>
        <end position="1540"/>
    </location>
</feature>
<feature type="compositionally biased region" description="Pro residues" evidence="1">
    <location>
        <begin position="1475"/>
        <end position="1487"/>
    </location>
</feature>
<feature type="region of interest" description="Disordered" evidence="1">
    <location>
        <begin position="583"/>
        <end position="609"/>
    </location>
</feature>
<feature type="region of interest" description="Disordered" evidence="1">
    <location>
        <begin position="709"/>
        <end position="729"/>
    </location>
</feature>
<feature type="region of interest" description="Disordered" evidence="1">
    <location>
        <begin position="1745"/>
        <end position="1929"/>
    </location>
</feature>
<feature type="compositionally biased region" description="Low complexity" evidence="1">
    <location>
        <begin position="1761"/>
        <end position="1794"/>
    </location>
</feature>
<feature type="compositionally biased region" description="Low complexity" evidence="1">
    <location>
        <begin position="1162"/>
        <end position="1178"/>
    </location>
</feature>
<feature type="compositionally biased region" description="Low complexity" evidence="1">
    <location>
        <begin position="1547"/>
        <end position="1557"/>
    </location>
</feature>
<feature type="compositionally biased region" description="Polar residues" evidence="1">
    <location>
        <begin position="1810"/>
        <end position="1822"/>
    </location>
</feature>
<organism evidence="2 3">
    <name type="scientific">Fasciolopsis buskii</name>
    <dbReference type="NCBI Taxonomy" id="27845"/>
    <lineage>
        <taxon>Eukaryota</taxon>
        <taxon>Metazoa</taxon>
        <taxon>Spiralia</taxon>
        <taxon>Lophotrochozoa</taxon>
        <taxon>Platyhelminthes</taxon>
        <taxon>Trematoda</taxon>
        <taxon>Digenea</taxon>
        <taxon>Plagiorchiida</taxon>
        <taxon>Echinostomata</taxon>
        <taxon>Echinostomatoidea</taxon>
        <taxon>Fasciolidae</taxon>
        <taxon>Fasciolopsis</taxon>
    </lineage>
</organism>
<feature type="compositionally biased region" description="Polar residues" evidence="1">
    <location>
        <begin position="667"/>
        <end position="681"/>
    </location>
</feature>
<keyword evidence="3" id="KW-1185">Reference proteome</keyword>
<protein>
    <submittedName>
        <fullName evidence="2">Uncharacterized protein</fullName>
    </submittedName>
</protein>
<gene>
    <name evidence="2" type="ORF">FBUS_01274</name>
</gene>
<feature type="region of interest" description="Disordered" evidence="1">
    <location>
        <begin position="364"/>
        <end position="507"/>
    </location>
</feature>
<feature type="compositionally biased region" description="Polar residues" evidence="1">
    <location>
        <begin position="2073"/>
        <end position="2101"/>
    </location>
</feature>
<feature type="region of interest" description="Disordered" evidence="1">
    <location>
        <begin position="1234"/>
        <end position="1270"/>
    </location>
</feature>
<feature type="compositionally biased region" description="Low complexity" evidence="1">
    <location>
        <begin position="1824"/>
        <end position="1840"/>
    </location>
</feature>
<feature type="region of interest" description="Disordered" evidence="1">
    <location>
        <begin position="666"/>
        <end position="694"/>
    </location>
</feature>
<feature type="compositionally biased region" description="Low complexity" evidence="1">
    <location>
        <begin position="364"/>
        <end position="395"/>
    </location>
</feature>
<feature type="region of interest" description="Disordered" evidence="1">
    <location>
        <begin position="2068"/>
        <end position="2107"/>
    </location>
</feature>